<organism evidence="2 3">
    <name type="scientific">[Ruminococcus] torques</name>
    <dbReference type="NCBI Taxonomy" id="33039"/>
    <lineage>
        <taxon>Bacteria</taxon>
        <taxon>Bacillati</taxon>
        <taxon>Bacillota</taxon>
        <taxon>Clostridia</taxon>
        <taxon>Lachnospirales</taxon>
        <taxon>Lachnospiraceae</taxon>
        <taxon>Mediterraneibacter</taxon>
    </lineage>
</organism>
<feature type="compositionally biased region" description="Acidic residues" evidence="1">
    <location>
        <begin position="94"/>
        <end position="105"/>
    </location>
</feature>
<evidence type="ECO:0000313" key="3">
    <source>
        <dbReference type="Proteomes" id="UP000078383"/>
    </source>
</evidence>
<gene>
    <name evidence="2" type="ORF">ERS852502_02389</name>
</gene>
<dbReference type="EMBL" id="CZBX01000011">
    <property type="protein sequence ID" value="CUQ91289.1"/>
    <property type="molecule type" value="Genomic_DNA"/>
</dbReference>
<feature type="region of interest" description="Disordered" evidence="1">
    <location>
        <begin position="138"/>
        <end position="240"/>
    </location>
</feature>
<protein>
    <submittedName>
        <fullName evidence="2">Uncharacterized protein</fullName>
    </submittedName>
</protein>
<evidence type="ECO:0000256" key="1">
    <source>
        <dbReference type="SAM" id="MobiDB-lite"/>
    </source>
</evidence>
<dbReference type="RefSeq" id="WP_055173081.1">
    <property type="nucleotide sequence ID" value="NZ_CZBX01000011.1"/>
</dbReference>
<dbReference type="AlphaFoldDB" id="A0A175A2Q8"/>
<feature type="compositionally biased region" description="Basic and acidic residues" evidence="1">
    <location>
        <begin position="106"/>
        <end position="121"/>
    </location>
</feature>
<accession>A0A175A2Q8</accession>
<dbReference type="Proteomes" id="UP000078383">
    <property type="component" value="Unassembled WGS sequence"/>
</dbReference>
<feature type="compositionally biased region" description="Acidic residues" evidence="1">
    <location>
        <begin position="154"/>
        <end position="202"/>
    </location>
</feature>
<name>A0A175A2Q8_9FIRM</name>
<dbReference type="OrthoDB" id="2005033at2"/>
<evidence type="ECO:0000313" key="2">
    <source>
        <dbReference type="EMBL" id="CUQ91289.1"/>
    </source>
</evidence>
<feature type="region of interest" description="Disordered" evidence="1">
    <location>
        <begin position="89"/>
        <end position="121"/>
    </location>
</feature>
<sequence length="294" mass="34331">MEDLTFGEQVKIVLGRKGMTIKELAETIEKETGKKMSRQNLTQRLGRDNFQEQDMRLIASILGCTFQLSIMSGEITESAAGRIRKQEVKWNEQEQPEESFSEETVETEKEEQKLTGEERDMTIGEIYDMHEELAELEKNAGEAEPTEDVREDLQTEEEYKEELQEVPESDQEEENSVEPEVSYTEDYDQPAEEEAEPYEESEVSSYETQPVEPVQEEATYEEPVQEEVGDINPYTGREYESNSVRMHPKRIGYVQVYDRANHKWTDMTEWAFLGYQERKKVLLGEDYEPPIYLD</sequence>
<reference evidence="2 3" key="1">
    <citation type="submission" date="2015-09" db="EMBL/GenBank/DDBJ databases">
        <authorList>
            <consortium name="Pathogen Informatics"/>
        </authorList>
    </citation>
    <scope>NUCLEOTIDE SEQUENCE [LARGE SCALE GENOMIC DNA]</scope>
    <source>
        <strain evidence="2 3">2789STDY5834889</strain>
    </source>
</reference>
<feature type="compositionally biased region" description="Acidic residues" evidence="1">
    <location>
        <begin position="214"/>
        <end position="229"/>
    </location>
</feature>
<feature type="compositionally biased region" description="Basic and acidic residues" evidence="1">
    <location>
        <begin position="138"/>
        <end position="153"/>
    </location>
</feature>
<proteinExistence type="predicted"/>